<evidence type="ECO:0000313" key="6">
    <source>
        <dbReference type="EMBL" id="ACI19937.1"/>
    </source>
</evidence>
<evidence type="ECO:0000256" key="2">
    <source>
        <dbReference type="ARBA" id="ARBA00022691"/>
    </source>
</evidence>
<dbReference type="GO" id="GO:0046872">
    <property type="term" value="F:metal ion binding"/>
    <property type="evidence" value="ECO:0007669"/>
    <property type="project" value="UniProtKB-KW"/>
</dbReference>
<keyword evidence="7" id="KW-1185">Reference proteome</keyword>
<dbReference type="GO" id="GO:0003824">
    <property type="term" value="F:catalytic activity"/>
    <property type="evidence" value="ECO:0007669"/>
    <property type="project" value="InterPro"/>
</dbReference>
<reference evidence="6 7" key="1">
    <citation type="journal article" date="2014" name="Genome Announc.">
        <title>Complete Genome Sequence of the Extreme Thermophile Dictyoglomus thermophilum H-6-12.</title>
        <authorList>
            <person name="Coil D.A."/>
            <person name="Badger J.H."/>
            <person name="Forberger H.C."/>
            <person name="Riggs F."/>
            <person name="Madupu R."/>
            <person name="Fedorova N."/>
            <person name="Ward N."/>
            <person name="Robb F.T."/>
            <person name="Eisen J.A."/>
        </authorList>
    </citation>
    <scope>NUCLEOTIDE SEQUENCE [LARGE SCALE GENOMIC DNA]</scope>
    <source>
        <strain evidence="7">ATCC 35947 / DSM 3960 / H-6-12</strain>
    </source>
</reference>
<evidence type="ECO:0000313" key="7">
    <source>
        <dbReference type="Proteomes" id="UP000001733"/>
    </source>
</evidence>
<gene>
    <name evidence="6" type="ordered locus">DICTH_0217</name>
</gene>
<comment type="cofactor">
    <cofactor evidence="1">
        <name>[4Fe-4S] cluster</name>
        <dbReference type="ChEBI" id="CHEBI:49883"/>
    </cofactor>
</comment>
<keyword evidence="2" id="KW-0949">S-adenosyl-L-methionine</keyword>
<dbReference type="RefSeq" id="WP_012548569.1">
    <property type="nucleotide sequence ID" value="NC_011297.1"/>
</dbReference>
<organism evidence="6 7">
    <name type="scientific">Dictyoglomus thermophilum (strain ATCC 35947 / DSM 3960 / H-6-12)</name>
    <dbReference type="NCBI Taxonomy" id="309799"/>
    <lineage>
        <taxon>Bacteria</taxon>
        <taxon>Pseudomonadati</taxon>
        <taxon>Dictyoglomota</taxon>
        <taxon>Dictyoglomia</taxon>
        <taxon>Dictyoglomales</taxon>
        <taxon>Dictyoglomaceae</taxon>
        <taxon>Dictyoglomus</taxon>
    </lineage>
</organism>
<dbReference type="InterPro" id="IPR013785">
    <property type="entry name" value="Aldolase_TIM"/>
</dbReference>
<dbReference type="SUPFAM" id="SSF102114">
    <property type="entry name" value="Radical SAM enzymes"/>
    <property type="match status" value="1"/>
</dbReference>
<dbReference type="Pfam" id="PF13353">
    <property type="entry name" value="Fer4_12"/>
    <property type="match status" value="1"/>
</dbReference>
<keyword evidence="5" id="KW-0411">Iron-sulfur</keyword>
<name>B5YBZ2_DICT6</name>
<dbReference type="GO" id="GO:0051536">
    <property type="term" value="F:iron-sulfur cluster binding"/>
    <property type="evidence" value="ECO:0007669"/>
    <property type="project" value="UniProtKB-KW"/>
</dbReference>
<dbReference type="SFLD" id="SFLDS00029">
    <property type="entry name" value="Radical_SAM"/>
    <property type="match status" value="1"/>
</dbReference>
<keyword evidence="4" id="KW-0408">Iron</keyword>
<dbReference type="PaxDb" id="309799-DICTH_0217"/>
<dbReference type="eggNOG" id="COG0535">
    <property type="taxonomic scope" value="Bacteria"/>
</dbReference>
<keyword evidence="3" id="KW-0479">Metal-binding</keyword>
<evidence type="ECO:0000256" key="5">
    <source>
        <dbReference type="ARBA" id="ARBA00023014"/>
    </source>
</evidence>
<dbReference type="Proteomes" id="UP000001733">
    <property type="component" value="Chromosome"/>
</dbReference>
<accession>B5YBZ2</accession>
<dbReference type="Gene3D" id="3.20.20.70">
    <property type="entry name" value="Aldolase class I"/>
    <property type="match status" value="1"/>
</dbReference>
<dbReference type="InterPro" id="IPR058240">
    <property type="entry name" value="rSAM_sf"/>
</dbReference>
<evidence type="ECO:0008006" key="8">
    <source>
        <dbReference type="Google" id="ProtNLM"/>
    </source>
</evidence>
<dbReference type="HOGENOM" id="CLU_1208211_0_0_0"/>
<dbReference type="EMBL" id="CP001146">
    <property type="protein sequence ID" value="ACI19937.1"/>
    <property type="molecule type" value="Genomic_DNA"/>
</dbReference>
<dbReference type="InterPro" id="IPR007197">
    <property type="entry name" value="rSAM"/>
</dbReference>
<dbReference type="KEGG" id="dth:DICTH_0217"/>
<evidence type="ECO:0000256" key="1">
    <source>
        <dbReference type="ARBA" id="ARBA00001966"/>
    </source>
</evidence>
<dbReference type="AlphaFoldDB" id="B5YBZ2"/>
<dbReference type="STRING" id="309799.DICTH_0217"/>
<evidence type="ECO:0000256" key="4">
    <source>
        <dbReference type="ARBA" id="ARBA00023004"/>
    </source>
</evidence>
<proteinExistence type="predicted"/>
<protein>
    <recommendedName>
        <fullName evidence="8">Radical SAM protein</fullName>
    </recommendedName>
</protein>
<evidence type="ECO:0000256" key="3">
    <source>
        <dbReference type="ARBA" id="ARBA00022723"/>
    </source>
</evidence>
<sequence length="229" mass="26783">MSTYYRLSPEIYFVKGRKKSALYNTLQGEIIHLCEERTRIIELLDKMPFEEILNIINGLSKTEIMEFVRVLKQNGIIRKYENKAYIDKLSLGFPLFMQKHLFNKPAPNLDIAFIEVSSTCDFSCYFCKNYPIKFGCLGCTQISYKKRISEELWLEILQEVNNLRCKTLVILGGDPFLEITSLVNFCRNLDKFNFENIFILTHGINIATKKSRNLIKHYNLKPIISIFLP</sequence>